<protein>
    <submittedName>
        <fullName evidence="1">Uncharacterized protein</fullName>
    </submittedName>
</protein>
<dbReference type="KEGG" id="clup:CLUP02_04007"/>
<reference evidence="1" key="1">
    <citation type="journal article" date="2021" name="Mol. Plant Microbe Interact.">
        <title>Complete Genome Sequence of the Plant-Pathogenic Fungus Colletotrichum lupini.</title>
        <authorList>
            <person name="Baroncelli R."/>
            <person name="Pensec F."/>
            <person name="Da Lio D."/>
            <person name="Boufleur T."/>
            <person name="Vicente I."/>
            <person name="Sarrocco S."/>
            <person name="Picot A."/>
            <person name="Baraldi E."/>
            <person name="Sukno S."/>
            <person name="Thon M."/>
            <person name="Le Floch G."/>
        </authorList>
    </citation>
    <scope>NUCLEOTIDE SEQUENCE</scope>
    <source>
        <strain evidence="1">IMI 504893</strain>
    </source>
</reference>
<dbReference type="AlphaFoldDB" id="A0A9Q8WDD3"/>
<sequence>MPKQSEKRKKKKVETGFWIRTYNTCGKEKPGSCTHVYSATFFRRRSICLDKRFHVTTGILTLLSHTLGTHPEHLIGVGETCNFRTRGDSVLGRPNAWGIISLTTTPDLTGSATSRGFPRALKLQSFIGSRILVGSPREAASVADDGRTGMTVPLTPRHWSAEMGSLEWRASYHKKVVGPSRLSLPIFAFTFFRMDWCSSLIIMFNEHCVKTYDSSPISHCTATPGSGSSDNLFPPGHLEGFYPFVQWYLETEQNNSQ</sequence>
<dbReference type="GeneID" id="73338034"/>
<evidence type="ECO:0000313" key="1">
    <source>
        <dbReference type="EMBL" id="UQC78530.1"/>
    </source>
</evidence>
<organism evidence="1 2">
    <name type="scientific">Colletotrichum lupini</name>
    <dbReference type="NCBI Taxonomy" id="145971"/>
    <lineage>
        <taxon>Eukaryota</taxon>
        <taxon>Fungi</taxon>
        <taxon>Dikarya</taxon>
        <taxon>Ascomycota</taxon>
        <taxon>Pezizomycotina</taxon>
        <taxon>Sordariomycetes</taxon>
        <taxon>Hypocreomycetidae</taxon>
        <taxon>Glomerellales</taxon>
        <taxon>Glomerellaceae</taxon>
        <taxon>Colletotrichum</taxon>
        <taxon>Colletotrichum acutatum species complex</taxon>
    </lineage>
</organism>
<name>A0A9Q8WDD3_9PEZI</name>
<dbReference type="Proteomes" id="UP000830671">
    <property type="component" value="Chromosome 2"/>
</dbReference>
<dbReference type="RefSeq" id="XP_049140167.1">
    <property type="nucleotide sequence ID" value="XM_049283024.1"/>
</dbReference>
<gene>
    <name evidence="1" type="ORF">CLUP02_04007</name>
</gene>
<dbReference type="EMBL" id="CP019474">
    <property type="protein sequence ID" value="UQC78530.1"/>
    <property type="molecule type" value="Genomic_DNA"/>
</dbReference>
<keyword evidence="2" id="KW-1185">Reference proteome</keyword>
<proteinExistence type="predicted"/>
<evidence type="ECO:0000313" key="2">
    <source>
        <dbReference type="Proteomes" id="UP000830671"/>
    </source>
</evidence>
<accession>A0A9Q8WDD3</accession>